<organism evidence="1 2">
    <name type="scientific">Deinandra increscens subsp. villosa</name>
    <dbReference type="NCBI Taxonomy" id="3103831"/>
    <lineage>
        <taxon>Eukaryota</taxon>
        <taxon>Viridiplantae</taxon>
        <taxon>Streptophyta</taxon>
        <taxon>Embryophyta</taxon>
        <taxon>Tracheophyta</taxon>
        <taxon>Spermatophyta</taxon>
        <taxon>Magnoliopsida</taxon>
        <taxon>eudicotyledons</taxon>
        <taxon>Gunneridae</taxon>
        <taxon>Pentapetalae</taxon>
        <taxon>asterids</taxon>
        <taxon>campanulids</taxon>
        <taxon>Asterales</taxon>
        <taxon>Asteraceae</taxon>
        <taxon>Asteroideae</taxon>
        <taxon>Heliantheae alliance</taxon>
        <taxon>Madieae</taxon>
        <taxon>Madiinae</taxon>
        <taxon>Deinandra</taxon>
    </lineage>
</organism>
<name>A0AAP0HB41_9ASTR</name>
<dbReference type="InterPro" id="IPR006912">
    <property type="entry name" value="Harbinger_derived_prot"/>
</dbReference>
<sequence>MPPILPPELMTSSSSSSDSDTEALMFMKTCYEAIILQEEGDTARSKRRRSIRRDREAGHERLVELYFADHPRFNEGIFKDRFRMSRRLFLKIVSDIEQNFEWFQLRQDARGRTSFSPLQKCTVAIRQLATGNVYDEYDETFSMSERTTRECLINFCDAILKLYKDEFLHSPTSHDIERLYEAHGQYHGLPGMIGSIDCTHWEWRNCPREYHGQYHRGDHANPTIILEAVASQDMWFWHAFFGAPGANNDINVLNQSPLFANELHSVAPRCPFVVNARQYKIVV</sequence>
<dbReference type="EMBL" id="JBCNJP010000003">
    <property type="protein sequence ID" value="KAK9080084.1"/>
    <property type="molecule type" value="Genomic_DNA"/>
</dbReference>
<dbReference type="PANTHER" id="PTHR47150:SF5">
    <property type="entry name" value="OS07G0546750 PROTEIN"/>
    <property type="match status" value="1"/>
</dbReference>
<dbReference type="PANTHER" id="PTHR47150">
    <property type="entry name" value="OS12G0169200 PROTEIN"/>
    <property type="match status" value="1"/>
</dbReference>
<evidence type="ECO:0008006" key="3">
    <source>
        <dbReference type="Google" id="ProtNLM"/>
    </source>
</evidence>
<keyword evidence="2" id="KW-1185">Reference proteome</keyword>
<evidence type="ECO:0000313" key="2">
    <source>
        <dbReference type="Proteomes" id="UP001408789"/>
    </source>
</evidence>
<accession>A0AAP0HB41</accession>
<reference evidence="1 2" key="1">
    <citation type="submission" date="2024-04" db="EMBL/GenBank/DDBJ databases">
        <title>The reference genome of an endangered Asteraceae, Deinandra increscens subsp. villosa, native to the Central Coast of California.</title>
        <authorList>
            <person name="Guilliams M."/>
            <person name="Hasenstab-Lehman K."/>
            <person name="Meyer R."/>
            <person name="Mcevoy S."/>
        </authorList>
    </citation>
    <scope>NUCLEOTIDE SEQUENCE [LARGE SCALE GENOMIC DNA]</scope>
    <source>
        <tissue evidence="1">Leaf</tissue>
    </source>
</reference>
<protein>
    <recommendedName>
        <fullName evidence="3">Harbinger transposase-derived protein</fullName>
    </recommendedName>
</protein>
<dbReference type="Proteomes" id="UP001408789">
    <property type="component" value="Unassembled WGS sequence"/>
</dbReference>
<gene>
    <name evidence="1" type="ORF">SSX86_001759</name>
</gene>
<proteinExistence type="predicted"/>
<dbReference type="Pfam" id="PF04827">
    <property type="entry name" value="Plant_tran"/>
    <property type="match status" value="1"/>
</dbReference>
<dbReference type="AlphaFoldDB" id="A0AAP0HB41"/>
<comment type="caution">
    <text evidence="1">The sequence shown here is derived from an EMBL/GenBank/DDBJ whole genome shotgun (WGS) entry which is preliminary data.</text>
</comment>
<evidence type="ECO:0000313" key="1">
    <source>
        <dbReference type="EMBL" id="KAK9080084.1"/>
    </source>
</evidence>